<accession>A0A8X6L741</accession>
<dbReference type="PANTHER" id="PTHR19303:SF73">
    <property type="entry name" value="PROTEIN PDC2"/>
    <property type="match status" value="1"/>
</dbReference>
<gene>
    <name evidence="2" type="primary">TIGD1</name>
    <name evidence="2" type="ORF">TNCT_315021</name>
</gene>
<feature type="domain" description="DDE-1" evidence="1">
    <location>
        <begin position="3"/>
        <end position="105"/>
    </location>
</feature>
<dbReference type="PANTHER" id="PTHR19303">
    <property type="entry name" value="TRANSPOSON"/>
    <property type="match status" value="1"/>
</dbReference>
<dbReference type="GO" id="GO:0005634">
    <property type="term" value="C:nucleus"/>
    <property type="evidence" value="ECO:0007669"/>
    <property type="project" value="TreeGrafter"/>
</dbReference>
<dbReference type="InterPro" id="IPR004875">
    <property type="entry name" value="DDE_SF_endonuclease_dom"/>
</dbReference>
<dbReference type="AlphaFoldDB" id="A0A8X6L741"/>
<dbReference type="Proteomes" id="UP000887116">
    <property type="component" value="Unassembled WGS sequence"/>
</dbReference>
<organism evidence="2 3">
    <name type="scientific">Trichonephila clavata</name>
    <name type="common">Joro spider</name>
    <name type="synonym">Nephila clavata</name>
    <dbReference type="NCBI Taxonomy" id="2740835"/>
    <lineage>
        <taxon>Eukaryota</taxon>
        <taxon>Metazoa</taxon>
        <taxon>Ecdysozoa</taxon>
        <taxon>Arthropoda</taxon>
        <taxon>Chelicerata</taxon>
        <taxon>Arachnida</taxon>
        <taxon>Araneae</taxon>
        <taxon>Araneomorphae</taxon>
        <taxon>Entelegynae</taxon>
        <taxon>Araneoidea</taxon>
        <taxon>Nephilidae</taxon>
        <taxon>Trichonephila</taxon>
    </lineage>
</organism>
<dbReference type="GO" id="GO:0003677">
    <property type="term" value="F:DNA binding"/>
    <property type="evidence" value="ECO:0007669"/>
    <property type="project" value="TreeGrafter"/>
</dbReference>
<evidence type="ECO:0000259" key="1">
    <source>
        <dbReference type="Pfam" id="PF03184"/>
    </source>
</evidence>
<protein>
    <submittedName>
        <fullName evidence="2">Tigger transposable element-derived protein 1</fullName>
    </submittedName>
</protein>
<dbReference type="EMBL" id="BMAO01034628">
    <property type="protein sequence ID" value="GFQ97926.1"/>
    <property type="molecule type" value="Genomic_DNA"/>
</dbReference>
<reference evidence="2" key="1">
    <citation type="submission" date="2020-07" db="EMBL/GenBank/DDBJ databases">
        <title>Multicomponent nature underlies the extraordinary mechanical properties of spider dragline silk.</title>
        <authorList>
            <person name="Kono N."/>
            <person name="Nakamura H."/>
            <person name="Mori M."/>
            <person name="Yoshida Y."/>
            <person name="Ohtoshi R."/>
            <person name="Malay A.D."/>
            <person name="Moran D.A.P."/>
            <person name="Tomita M."/>
            <person name="Numata K."/>
            <person name="Arakawa K."/>
        </authorList>
    </citation>
    <scope>NUCLEOTIDE SEQUENCE</scope>
</reference>
<evidence type="ECO:0000313" key="2">
    <source>
        <dbReference type="EMBL" id="GFQ97926.1"/>
    </source>
</evidence>
<dbReference type="InterPro" id="IPR050863">
    <property type="entry name" value="CenT-Element_Derived"/>
</dbReference>
<sequence length="230" mass="26203">MGKNVYFKVLLVLDNAGCHNIELDHTNVKIVFLPPNCTSLIQPLDQGVIRTLKMYYTCQLFQTIFDRLENGEDKTLTQVWMEFSALDCIRNVSSACAEIKPSTLNHQRQPLLPQMVHAIQDDSTISLPVTEIVNIASLLSDEEFAVNHQDIKELVLGEETLDEEELMELIDVPTSNALVNENKENEWVPNLDLQDAKKGLNLAKELELHFIQTDHSTVRSAKFKRELRNC</sequence>
<proteinExistence type="predicted"/>
<name>A0A8X6L741_TRICU</name>
<dbReference type="OrthoDB" id="6428588at2759"/>
<evidence type="ECO:0000313" key="3">
    <source>
        <dbReference type="Proteomes" id="UP000887116"/>
    </source>
</evidence>
<comment type="caution">
    <text evidence="2">The sequence shown here is derived from an EMBL/GenBank/DDBJ whole genome shotgun (WGS) entry which is preliminary data.</text>
</comment>
<keyword evidence="3" id="KW-1185">Reference proteome</keyword>
<dbReference type="Pfam" id="PF03184">
    <property type="entry name" value="DDE_1"/>
    <property type="match status" value="1"/>
</dbReference>